<dbReference type="Proteomes" id="UP000031202">
    <property type="component" value="Unassembled WGS sequence"/>
</dbReference>
<sequence>MDEFSFLADQAAELGIDAVPPVRRLTHLLDDGRAVSALQYGDPVTAAFTAPQVTLLHGAGLNAHTWDTTVLALGVPALAVDLPGHGDSSWRADAAYTGGVLAADIAPAVAAWTADTPQVLVGQSLGGLTAAALAAAHPELVRELIVVDITPGIDPDGDAAQIAAFFAGPTDWASRDELVERALSFGLGGSRGAATRGVTLNSRVRADGRVEWKHHFAHLANAMAGDADAAASAEAQRHAIRGALTTEGWDHLAAAVAPITLVRGRRGFVTPTDADDFQHRLPAASVVEVDSGHNVQEEQPVELARLVAQVARG</sequence>
<comment type="caution">
    <text evidence="2">The sequence shown here is derived from an EMBL/GenBank/DDBJ whole genome shotgun (WGS) entry which is preliminary data.</text>
</comment>
<dbReference type="AlphaFoldDB" id="A0A0B4D216"/>
<feature type="domain" description="AB hydrolase-1" evidence="1">
    <location>
        <begin position="55"/>
        <end position="305"/>
    </location>
</feature>
<dbReference type="Gene3D" id="3.40.50.1820">
    <property type="entry name" value="alpha/beta hydrolase"/>
    <property type="match status" value="1"/>
</dbReference>
<evidence type="ECO:0000313" key="3">
    <source>
        <dbReference type="Proteomes" id="UP000031202"/>
    </source>
</evidence>
<dbReference type="PANTHER" id="PTHR43194:SF2">
    <property type="entry name" value="PEROXISOMAL MEMBRANE PROTEIN LPX1"/>
    <property type="match status" value="1"/>
</dbReference>
<organism evidence="2 3">
    <name type="scientific">Microbacterium hominis</name>
    <dbReference type="NCBI Taxonomy" id="162426"/>
    <lineage>
        <taxon>Bacteria</taxon>
        <taxon>Bacillati</taxon>
        <taxon>Actinomycetota</taxon>
        <taxon>Actinomycetes</taxon>
        <taxon>Micrococcales</taxon>
        <taxon>Microbacteriaceae</taxon>
        <taxon>Microbacterium</taxon>
    </lineage>
</organism>
<dbReference type="InterPro" id="IPR050228">
    <property type="entry name" value="Carboxylesterase_BioH"/>
</dbReference>
<evidence type="ECO:0000259" key="1">
    <source>
        <dbReference type="Pfam" id="PF12697"/>
    </source>
</evidence>
<dbReference type="InterPro" id="IPR029058">
    <property type="entry name" value="AB_hydrolase_fold"/>
</dbReference>
<dbReference type="GO" id="GO:0016787">
    <property type="term" value="F:hydrolase activity"/>
    <property type="evidence" value="ECO:0007669"/>
    <property type="project" value="UniProtKB-KW"/>
</dbReference>
<dbReference type="Pfam" id="PF12697">
    <property type="entry name" value="Abhydrolase_6"/>
    <property type="match status" value="1"/>
</dbReference>
<dbReference type="SUPFAM" id="SSF53474">
    <property type="entry name" value="alpha/beta-Hydrolases"/>
    <property type="match status" value="1"/>
</dbReference>
<dbReference type="PRINTS" id="PR00111">
    <property type="entry name" value="ABHYDROLASE"/>
</dbReference>
<proteinExistence type="predicted"/>
<gene>
    <name evidence="2" type="ORF">RM52_06130</name>
</gene>
<evidence type="ECO:0000313" key="2">
    <source>
        <dbReference type="EMBL" id="KIC58300.1"/>
    </source>
</evidence>
<name>A0A0B4D216_9MICO</name>
<dbReference type="RefSeq" id="WP_039414433.1">
    <property type="nucleotide sequence ID" value="NZ_JWSZ01000008.1"/>
</dbReference>
<dbReference type="InterPro" id="IPR000073">
    <property type="entry name" value="AB_hydrolase_1"/>
</dbReference>
<reference evidence="2 3" key="1">
    <citation type="submission" date="2014-12" db="EMBL/GenBank/DDBJ databases">
        <title>Genome sequencing of Microbacterium hominis TPW29.</title>
        <authorList>
            <person name="Tan P.W."/>
            <person name="Chan K.-G."/>
        </authorList>
    </citation>
    <scope>NUCLEOTIDE SEQUENCE [LARGE SCALE GENOMIC DNA]</scope>
    <source>
        <strain evidence="2 3">TPW29</strain>
    </source>
</reference>
<keyword evidence="2" id="KW-0378">Hydrolase</keyword>
<dbReference type="EMBL" id="JWSZ01000008">
    <property type="protein sequence ID" value="KIC58300.1"/>
    <property type="molecule type" value="Genomic_DNA"/>
</dbReference>
<dbReference type="PANTHER" id="PTHR43194">
    <property type="entry name" value="HYDROLASE ALPHA/BETA FOLD FAMILY"/>
    <property type="match status" value="1"/>
</dbReference>
<protein>
    <submittedName>
        <fullName evidence="2">Hydrolase</fullName>
    </submittedName>
</protein>
<accession>A0A0B4D216</accession>